<evidence type="ECO:0000256" key="2">
    <source>
        <dbReference type="ARBA" id="ARBA00022737"/>
    </source>
</evidence>
<keyword evidence="4" id="KW-0325">Glycoprotein</keyword>
<comment type="caution">
    <text evidence="5">Lacks conserved residue(s) required for the propagation of feature annotation.</text>
</comment>
<evidence type="ECO:0000256" key="5">
    <source>
        <dbReference type="PROSITE-ProRule" id="PRU00302"/>
    </source>
</evidence>
<evidence type="ECO:0000259" key="7">
    <source>
        <dbReference type="PROSITE" id="PS50923"/>
    </source>
</evidence>
<feature type="non-terminal residue" evidence="8">
    <location>
        <position position="164"/>
    </location>
</feature>
<organism evidence="8 9">
    <name type="scientific">Alectura lathami</name>
    <name type="common">Australian brush turkey</name>
    <dbReference type="NCBI Taxonomy" id="81907"/>
    <lineage>
        <taxon>Eukaryota</taxon>
        <taxon>Metazoa</taxon>
        <taxon>Chordata</taxon>
        <taxon>Craniata</taxon>
        <taxon>Vertebrata</taxon>
        <taxon>Euteleostomi</taxon>
        <taxon>Archelosauria</taxon>
        <taxon>Archosauria</taxon>
        <taxon>Dinosauria</taxon>
        <taxon>Saurischia</taxon>
        <taxon>Theropoda</taxon>
        <taxon>Coelurosauria</taxon>
        <taxon>Aves</taxon>
        <taxon>Neognathae</taxon>
        <taxon>Galloanserae</taxon>
        <taxon>Galliformes</taxon>
        <taxon>Megapodiidae</taxon>
        <taxon>Alectura</taxon>
    </lineage>
</organism>
<dbReference type="InterPro" id="IPR000436">
    <property type="entry name" value="Sushi_SCR_CCP_dom"/>
</dbReference>
<dbReference type="SUPFAM" id="SSF57535">
    <property type="entry name" value="Complement control module/SCR domain"/>
    <property type="match status" value="2"/>
</dbReference>
<evidence type="ECO:0000313" key="9">
    <source>
        <dbReference type="Proteomes" id="UP000562322"/>
    </source>
</evidence>
<reference evidence="8 9" key="1">
    <citation type="submission" date="2019-09" db="EMBL/GenBank/DDBJ databases">
        <title>Bird 10,000 Genomes (B10K) Project - Family phase.</title>
        <authorList>
            <person name="Zhang G."/>
        </authorList>
    </citation>
    <scope>NUCLEOTIDE SEQUENCE [LARGE SCALE GENOMIC DNA]</scope>
    <source>
        <strain evidence="8">B10K-DU-001-39</strain>
        <tissue evidence="8">Muscle</tissue>
    </source>
</reference>
<evidence type="ECO:0000256" key="4">
    <source>
        <dbReference type="ARBA" id="ARBA00023180"/>
    </source>
</evidence>
<keyword evidence="2" id="KW-0677">Repeat</keyword>
<dbReference type="CDD" id="cd00033">
    <property type="entry name" value="CCP"/>
    <property type="match status" value="2"/>
</dbReference>
<evidence type="ECO:0000256" key="6">
    <source>
        <dbReference type="SAM" id="MobiDB-lite"/>
    </source>
</evidence>
<feature type="region of interest" description="Disordered" evidence="6">
    <location>
        <begin position="1"/>
        <end position="23"/>
    </location>
</feature>
<dbReference type="InterPro" id="IPR035976">
    <property type="entry name" value="Sushi/SCR/CCP_sf"/>
</dbReference>
<keyword evidence="3" id="KW-1015">Disulfide bond</keyword>
<evidence type="ECO:0000256" key="1">
    <source>
        <dbReference type="ARBA" id="ARBA00022659"/>
    </source>
</evidence>
<dbReference type="InterPro" id="IPR050350">
    <property type="entry name" value="Compl-Cell_Adhes-Reg"/>
</dbReference>
<comment type="caution">
    <text evidence="8">The sequence shown here is derived from an EMBL/GenBank/DDBJ whole genome shotgun (WGS) entry which is preliminary data.</text>
</comment>
<feature type="domain" description="Sushi" evidence="7">
    <location>
        <begin position="68"/>
        <end position="132"/>
    </location>
</feature>
<dbReference type="Gene3D" id="2.10.70.10">
    <property type="entry name" value="Complement Module, domain 1"/>
    <property type="match status" value="2"/>
</dbReference>
<dbReference type="SMART" id="SM00032">
    <property type="entry name" value="CCP"/>
    <property type="match status" value="2"/>
</dbReference>
<proteinExistence type="predicted"/>
<feature type="non-terminal residue" evidence="8">
    <location>
        <position position="1"/>
    </location>
</feature>
<name>A0A7L0WZE8_ALELA</name>
<dbReference type="AlphaFoldDB" id="A0A7L0WZE8"/>
<keyword evidence="9" id="KW-1185">Reference proteome</keyword>
<keyword evidence="1 5" id="KW-0768">Sushi</keyword>
<gene>
    <name evidence="8" type="primary">Cd55_5</name>
    <name evidence="8" type="ORF">ALELAT_R05502</name>
</gene>
<dbReference type="PANTHER" id="PTHR19325:SF560">
    <property type="entry name" value="SUSHI, VON WILLEBRAND FACTOR TYPE A, EGF AND PENTRAXIN DOMAIN-CONTAINING PROTEIN 1"/>
    <property type="match status" value="1"/>
</dbReference>
<accession>A0A7L0WZE8</accession>
<dbReference type="EMBL" id="VXAV01034918">
    <property type="protein sequence ID" value="NXL96174.1"/>
    <property type="molecule type" value="Genomic_DNA"/>
</dbReference>
<dbReference type="PANTHER" id="PTHR19325">
    <property type="entry name" value="COMPLEMENT COMPONENT-RELATED SUSHI DOMAIN-CONTAINING"/>
    <property type="match status" value="1"/>
</dbReference>
<dbReference type="OrthoDB" id="406096at2759"/>
<dbReference type="PROSITE" id="PS50923">
    <property type="entry name" value="SUSHI"/>
    <property type="match status" value="1"/>
</dbReference>
<evidence type="ECO:0000256" key="3">
    <source>
        <dbReference type="ARBA" id="ARBA00023157"/>
    </source>
</evidence>
<protein>
    <submittedName>
        <fullName evidence="8">DAF factor</fullName>
    </submittedName>
</protein>
<dbReference type="Proteomes" id="UP000562322">
    <property type="component" value="Unassembled WGS sequence"/>
</dbReference>
<evidence type="ECO:0000313" key="8">
    <source>
        <dbReference type="EMBL" id="NXL96174.1"/>
    </source>
</evidence>
<dbReference type="Pfam" id="PF00084">
    <property type="entry name" value="Sushi"/>
    <property type="match status" value="2"/>
</dbReference>
<sequence length="164" mass="17699">SLSGDCGPLPNISRAEPPEDVGHRESFPAGFKVTYRCAEGFVKLPSRLDTIQCLGNSLWSSLQEFCDRSCSSPPPVTFARVSEEDVTKNFYAVGITVNYVCELGYENSTDSLPTSTCLENLTWSEVPELCQKKSCGPPADPEHGAVVATDLLFGARAEVVCDDG</sequence>